<dbReference type="Proteomes" id="UP000694621">
    <property type="component" value="Unplaced"/>
</dbReference>
<proteinExistence type="predicted"/>
<dbReference type="Pfam" id="PF05705">
    <property type="entry name" value="DUF829"/>
    <property type="match status" value="1"/>
</dbReference>
<dbReference type="PANTHER" id="PTHR20908">
    <property type="entry name" value="LD15586P"/>
    <property type="match status" value="1"/>
</dbReference>
<dbReference type="InterPro" id="IPR029058">
    <property type="entry name" value="AB_hydrolase_fold"/>
</dbReference>
<dbReference type="GeneID" id="103031618"/>
<dbReference type="KEGG" id="amex:103031618"/>
<sequence>MSAFKGWRKVAPFARLARFPLAFGNYSYVVTRGLCSTTAQLDSSRSSTVMSSRNVSFNGVATHTIRKGVTFYANDSVVNPVAAGPPDQPRPLLLLLPWLGSKPHALAKYCEIYLKTGFDVLAVETEVGRFLWPRWGLEYGGQLLELLESERFAQRPLLVHAFSIGGYTFAQILIHIARDPQRYQGLTSRIKGQIYDSLVVGSLERMAIGVSRNLFPRWGPVVKHVSLLYFYMFKRQTVDYFNMGIDAFKKTPVPAPALFFYCNNDALCDPEALEEMLEQWDKLGISVTSKKWVESIHAGHLRAHPQEYMSILKNFLYSLNMVPLKAKL</sequence>
<dbReference type="InterPro" id="IPR008547">
    <property type="entry name" value="DUF829_TMEM53"/>
</dbReference>
<accession>A0A8B9HD18</accession>
<evidence type="ECO:0000313" key="1">
    <source>
        <dbReference type="Ensembl" id="ENSAMXP00005011346.1"/>
    </source>
</evidence>
<dbReference type="GO" id="GO:0017171">
    <property type="term" value="F:serine hydrolase activity"/>
    <property type="evidence" value="ECO:0007669"/>
    <property type="project" value="TreeGrafter"/>
</dbReference>
<gene>
    <name evidence="1" type="primary">si:dkey-5i3.5</name>
</gene>
<name>A0A8B9HD18_ASTMX</name>
<dbReference type="Gene3D" id="3.40.50.1820">
    <property type="entry name" value="alpha/beta hydrolase"/>
    <property type="match status" value="1"/>
</dbReference>
<dbReference type="SUPFAM" id="SSF53474">
    <property type="entry name" value="alpha/beta-Hydrolases"/>
    <property type="match status" value="1"/>
</dbReference>
<evidence type="ECO:0000313" key="2">
    <source>
        <dbReference type="Proteomes" id="UP000694621"/>
    </source>
</evidence>
<organism evidence="1 2">
    <name type="scientific">Astyanax mexicanus</name>
    <name type="common">Blind cave fish</name>
    <name type="synonym">Astyanax fasciatus mexicanus</name>
    <dbReference type="NCBI Taxonomy" id="7994"/>
    <lineage>
        <taxon>Eukaryota</taxon>
        <taxon>Metazoa</taxon>
        <taxon>Chordata</taxon>
        <taxon>Craniata</taxon>
        <taxon>Vertebrata</taxon>
        <taxon>Euteleostomi</taxon>
        <taxon>Actinopterygii</taxon>
        <taxon>Neopterygii</taxon>
        <taxon>Teleostei</taxon>
        <taxon>Ostariophysi</taxon>
        <taxon>Characiformes</taxon>
        <taxon>Characoidei</taxon>
        <taxon>Acestrorhamphidae</taxon>
        <taxon>Acestrorhamphinae</taxon>
        <taxon>Astyanax</taxon>
    </lineage>
</organism>
<dbReference type="Ensembl" id="ENSAMXT00005012617.1">
    <property type="protein sequence ID" value="ENSAMXP00005011346.1"/>
    <property type="gene ID" value="ENSAMXG00005006255.1"/>
</dbReference>
<dbReference type="AlphaFoldDB" id="A0A8B9HD18"/>
<dbReference type="PANTHER" id="PTHR20908:SF4">
    <property type="entry name" value="SI:DKEY-5I3.5"/>
    <property type="match status" value="1"/>
</dbReference>
<protein>
    <submittedName>
        <fullName evidence="1">Transmembrane protein 53-like</fullName>
    </submittedName>
</protein>
<reference evidence="1" key="1">
    <citation type="submission" date="2025-08" db="UniProtKB">
        <authorList>
            <consortium name="Ensembl"/>
        </authorList>
    </citation>
    <scope>IDENTIFICATION</scope>
</reference>